<comment type="similarity">
    <text evidence="2 9">Belongs to the complex I subunit 3 family.</text>
</comment>
<evidence type="ECO:0000256" key="6">
    <source>
        <dbReference type="ARBA" id="ARBA00022989"/>
    </source>
</evidence>
<reference evidence="10" key="1">
    <citation type="journal article" date="2020" name="Int. J. Biol. Macromol.">
        <title>Comparative mitogenomes of six species in the subfamily Iassinae (Hemiptera: Cicadellidae) and phylogenetic analysis.</title>
        <authorList>
            <person name="Wang J."/>
            <person name="Wu Y."/>
            <person name="Dai R."/>
            <person name="Yang M."/>
        </authorList>
    </citation>
    <scope>NUCLEOTIDE SEQUENCE</scope>
</reference>
<organism evidence="10">
    <name type="scientific">Krisna concava</name>
    <dbReference type="NCBI Taxonomy" id="1962554"/>
    <lineage>
        <taxon>Eukaryota</taxon>
        <taxon>Metazoa</taxon>
        <taxon>Ecdysozoa</taxon>
        <taxon>Arthropoda</taxon>
        <taxon>Hexapoda</taxon>
        <taxon>Insecta</taxon>
        <taxon>Pterygota</taxon>
        <taxon>Neoptera</taxon>
        <taxon>Paraneoptera</taxon>
        <taxon>Hemiptera</taxon>
        <taxon>Auchenorrhyncha</taxon>
        <taxon>Membracoidea</taxon>
        <taxon>Cicadellidae</taxon>
        <taxon>Iassinae</taxon>
        <taxon>Krisna</taxon>
    </lineage>
</organism>
<keyword evidence="9" id="KW-0830">Ubiquinone</keyword>
<dbReference type="AlphaFoldDB" id="A0A6C0MGX5"/>
<proteinExistence type="inferred from homology"/>
<dbReference type="GO" id="GO:0030964">
    <property type="term" value="C:NADH dehydrogenase complex"/>
    <property type="evidence" value="ECO:0007669"/>
    <property type="project" value="TreeGrafter"/>
</dbReference>
<dbReference type="EMBL" id="MN577635">
    <property type="protein sequence ID" value="QHV34352.1"/>
    <property type="molecule type" value="Genomic_DNA"/>
</dbReference>
<keyword evidence="9" id="KW-1278">Translocase</keyword>
<name>A0A6C0MGX5_9HEMI</name>
<dbReference type="PANTHER" id="PTHR11058:SF9">
    <property type="entry name" value="NADH-UBIQUINONE OXIDOREDUCTASE CHAIN 3"/>
    <property type="match status" value="1"/>
</dbReference>
<keyword evidence="4 9" id="KW-0813">Transport</keyword>
<dbReference type="InterPro" id="IPR038430">
    <property type="entry name" value="NDAH_ubi_oxred_su3_sf"/>
</dbReference>
<sequence length="117" mass="13869">MMNIMMSCLMISFTLMIMSLMITLMVKKKKMMMQKSSPFECGFNPLSSKRLPFSMHFFLIGIIFLIFDIEIIIVMPSIMMMKFTSTFFWMMTSIMIIMLIILGLYHEWTNGMLKWTN</sequence>
<evidence type="ECO:0000256" key="5">
    <source>
        <dbReference type="ARBA" id="ARBA00022692"/>
    </source>
</evidence>
<comment type="subcellular location">
    <subcellularLocation>
        <location evidence="1">Membrane</location>
    </subcellularLocation>
    <subcellularLocation>
        <location evidence="9">Mitochondrion membrane</location>
        <topology evidence="9">Multi-pass membrane protein</topology>
    </subcellularLocation>
</comment>
<dbReference type="Gene3D" id="1.20.58.1610">
    <property type="entry name" value="NADH:ubiquinone/plastoquinone oxidoreductase, chain 3"/>
    <property type="match status" value="1"/>
</dbReference>
<dbReference type="Pfam" id="PF00507">
    <property type="entry name" value="Oxidored_q4"/>
    <property type="match status" value="1"/>
</dbReference>
<comment type="function">
    <text evidence="9">Core subunit of the mitochondrial membrane respiratory chain NADH dehydrogenase (Complex I) which catalyzes electron transfer from NADH through the respiratory chain, using ubiquinone as an electron acceptor. Essential for the catalytic activity of complex I.</text>
</comment>
<keyword evidence="9" id="KW-0249">Electron transport</keyword>
<evidence type="ECO:0000256" key="1">
    <source>
        <dbReference type="ARBA" id="ARBA00004370"/>
    </source>
</evidence>
<keyword evidence="7 9" id="KW-0472">Membrane</keyword>
<evidence type="ECO:0000256" key="2">
    <source>
        <dbReference type="ARBA" id="ARBA00008472"/>
    </source>
</evidence>
<keyword evidence="6 9" id="KW-1133">Transmembrane helix</keyword>
<evidence type="ECO:0000313" key="10">
    <source>
        <dbReference type="EMBL" id="QHV34352.1"/>
    </source>
</evidence>
<dbReference type="CTD" id="4537"/>
<dbReference type="RefSeq" id="YP_009733514.1">
    <property type="nucleotide sequence ID" value="NC_046067.1"/>
</dbReference>
<gene>
    <name evidence="10" type="primary">ND3</name>
</gene>
<dbReference type="InterPro" id="IPR000440">
    <property type="entry name" value="NADH_UbQ/plastoQ_OxRdtase_su3"/>
</dbReference>
<evidence type="ECO:0000256" key="4">
    <source>
        <dbReference type="ARBA" id="ARBA00022448"/>
    </source>
</evidence>
<protein>
    <recommendedName>
        <fullName evidence="3 9">NADH-ubiquinone oxidoreductase chain 3</fullName>
        <ecNumber evidence="9">7.1.1.2</ecNumber>
    </recommendedName>
</protein>
<keyword evidence="9" id="KW-0520">NAD</keyword>
<dbReference type="GeneID" id="44154357"/>
<dbReference type="GO" id="GO:0008137">
    <property type="term" value="F:NADH dehydrogenase (ubiquinone) activity"/>
    <property type="evidence" value="ECO:0007669"/>
    <property type="project" value="UniProtKB-UniRule"/>
</dbReference>
<keyword evidence="5 9" id="KW-0812">Transmembrane</keyword>
<keyword evidence="9 10" id="KW-0496">Mitochondrion</keyword>
<feature type="transmembrane region" description="Helical" evidence="9">
    <location>
        <begin position="6"/>
        <end position="26"/>
    </location>
</feature>
<accession>A0A6C0MGX5</accession>
<comment type="catalytic activity">
    <reaction evidence="8 9">
        <text>a ubiquinone + NADH + 5 H(+)(in) = a ubiquinol + NAD(+) + 4 H(+)(out)</text>
        <dbReference type="Rhea" id="RHEA:29091"/>
        <dbReference type="Rhea" id="RHEA-COMP:9565"/>
        <dbReference type="Rhea" id="RHEA-COMP:9566"/>
        <dbReference type="ChEBI" id="CHEBI:15378"/>
        <dbReference type="ChEBI" id="CHEBI:16389"/>
        <dbReference type="ChEBI" id="CHEBI:17976"/>
        <dbReference type="ChEBI" id="CHEBI:57540"/>
        <dbReference type="ChEBI" id="CHEBI:57945"/>
        <dbReference type="EC" id="7.1.1.2"/>
    </reaction>
</comment>
<dbReference type="GO" id="GO:0031966">
    <property type="term" value="C:mitochondrial membrane"/>
    <property type="evidence" value="ECO:0007669"/>
    <property type="project" value="UniProtKB-SubCell"/>
</dbReference>
<dbReference type="PANTHER" id="PTHR11058">
    <property type="entry name" value="NADH-UBIQUINONE OXIDOREDUCTASE CHAIN 3"/>
    <property type="match status" value="1"/>
</dbReference>
<evidence type="ECO:0000256" key="9">
    <source>
        <dbReference type="RuleBase" id="RU003640"/>
    </source>
</evidence>
<geneLocation type="mitochondrion" evidence="10"/>
<evidence type="ECO:0000256" key="3">
    <source>
        <dbReference type="ARBA" id="ARBA00021007"/>
    </source>
</evidence>
<feature type="transmembrane region" description="Helical" evidence="9">
    <location>
        <begin position="57"/>
        <end position="81"/>
    </location>
</feature>
<evidence type="ECO:0000256" key="8">
    <source>
        <dbReference type="ARBA" id="ARBA00049551"/>
    </source>
</evidence>
<dbReference type="EC" id="7.1.1.2" evidence="9"/>
<keyword evidence="9" id="KW-0679">Respiratory chain</keyword>
<feature type="transmembrane region" description="Helical" evidence="9">
    <location>
        <begin position="87"/>
        <end position="105"/>
    </location>
</feature>
<evidence type="ECO:0000256" key="7">
    <source>
        <dbReference type="ARBA" id="ARBA00023136"/>
    </source>
</evidence>